<dbReference type="Pfam" id="PF01872">
    <property type="entry name" value="RibD_C"/>
    <property type="match status" value="1"/>
</dbReference>
<evidence type="ECO:0000313" key="2">
    <source>
        <dbReference type="EMBL" id="MFI6499905.1"/>
    </source>
</evidence>
<comment type="caution">
    <text evidence="2">The sequence shown here is derived from an EMBL/GenBank/DDBJ whole genome shotgun (WGS) entry which is preliminary data.</text>
</comment>
<dbReference type="PANTHER" id="PTHR38011">
    <property type="entry name" value="DIHYDROFOLATE REDUCTASE FAMILY PROTEIN (AFU_ORTHOLOGUE AFUA_8G06820)"/>
    <property type="match status" value="1"/>
</dbReference>
<accession>A0ABW7YVE7</accession>
<dbReference type="Gene3D" id="3.40.430.10">
    <property type="entry name" value="Dihydrofolate Reductase, subunit A"/>
    <property type="match status" value="1"/>
</dbReference>
<proteinExistence type="predicted"/>
<dbReference type="PANTHER" id="PTHR38011:SF11">
    <property type="entry name" value="2,5-DIAMINO-6-RIBOSYLAMINO-4(3H)-PYRIMIDINONE 5'-PHOSPHATE REDUCTASE"/>
    <property type="match status" value="1"/>
</dbReference>
<name>A0ABW7YVE7_9ACTN</name>
<evidence type="ECO:0000313" key="3">
    <source>
        <dbReference type="Proteomes" id="UP001612741"/>
    </source>
</evidence>
<dbReference type="InterPro" id="IPR024072">
    <property type="entry name" value="DHFR-like_dom_sf"/>
</dbReference>
<dbReference type="EMBL" id="JBITGY010000005">
    <property type="protein sequence ID" value="MFI6499905.1"/>
    <property type="molecule type" value="Genomic_DNA"/>
</dbReference>
<dbReference type="InterPro" id="IPR050765">
    <property type="entry name" value="Riboflavin_Biosynth_HTPR"/>
</dbReference>
<reference evidence="2 3" key="1">
    <citation type="submission" date="2024-10" db="EMBL/GenBank/DDBJ databases">
        <title>The Natural Products Discovery Center: Release of the First 8490 Sequenced Strains for Exploring Actinobacteria Biosynthetic Diversity.</title>
        <authorList>
            <person name="Kalkreuter E."/>
            <person name="Kautsar S.A."/>
            <person name="Yang D."/>
            <person name="Bader C.D."/>
            <person name="Teijaro C.N."/>
            <person name="Fluegel L."/>
            <person name="Davis C.M."/>
            <person name="Simpson J.R."/>
            <person name="Lauterbach L."/>
            <person name="Steele A.D."/>
            <person name="Gui C."/>
            <person name="Meng S."/>
            <person name="Li G."/>
            <person name="Viehrig K."/>
            <person name="Ye F."/>
            <person name="Su P."/>
            <person name="Kiefer A.F."/>
            <person name="Nichols A."/>
            <person name="Cepeda A.J."/>
            <person name="Yan W."/>
            <person name="Fan B."/>
            <person name="Jiang Y."/>
            <person name="Adhikari A."/>
            <person name="Zheng C.-J."/>
            <person name="Schuster L."/>
            <person name="Cowan T.M."/>
            <person name="Smanski M.J."/>
            <person name="Chevrette M.G."/>
            <person name="De Carvalho L.P.S."/>
            <person name="Shen B."/>
        </authorList>
    </citation>
    <scope>NUCLEOTIDE SEQUENCE [LARGE SCALE GENOMIC DNA]</scope>
    <source>
        <strain evidence="2 3">NPDC050545</strain>
    </source>
</reference>
<dbReference type="InterPro" id="IPR002734">
    <property type="entry name" value="RibDG_C"/>
</dbReference>
<organism evidence="2 3">
    <name type="scientific">Nonomuraea typhae</name>
    <dbReference type="NCBI Taxonomy" id="2603600"/>
    <lineage>
        <taxon>Bacteria</taxon>
        <taxon>Bacillati</taxon>
        <taxon>Actinomycetota</taxon>
        <taxon>Actinomycetes</taxon>
        <taxon>Streptosporangiales</taxon>
        <taxon>Streptosporangiaceae</taxon>
        <taxon>Nonomuraea</taxon>
    </lineage>
</organism>
<evidence type="ECO:0000259" key="1">
    <source>
        <dbReference type="Pfam" id="PF01872"/>
    </source>
</evidence>
<dbReference type="Proteomes" id="UP001612741">
    <property type="component" value="Unassembled WGS sequence"/>
</dbReference>
<dbReference type="RefSeq" id="WP_397083499.1">
    <property type="nucleotide sequence ID" value="NZ_JBITGY010000005.1"/>
</dbReference>
<feature type="domain" description="Bacterial bifunctional deaminase-reductase C-terminal" evidence="1">
    <location>
        <begin position="3"/>
        <end position="170"/>
    </location>
</feature>
<sequence>MRKLIESTFITLDGVIDKLETWSIDYFDEEYGKYSNDLLTGASALLLGRETYEGFASYWPTAEESDGEYAVTINKLPKYVASRTLTEAAWNATVIQGDVAEAVAELKKEDGGHILKFGTGELDRALLGLVDEYHFWVHPVIAGSGQRVLDGVDTTHLEYVRSTPLPSGVIVHVYSPKRPK</sequence>
<gene>
    <name evidence="2" type="ORF">ACIBG2_21135</name>
</gene>
<protein>
    <submittedName>
        <fullName evidence="2">Dihydrofolate reductase family protein</fullName>
    </submittedName>
</protein>
<keyword evidence="3" id="KW-1185">Reference proteome</keyword>
<dbReference type="SUPFAM" id="SSF53597">
    <property type="entry name" value="Dihydrofolate reductase-like"/>
    <property type="match status" value="1"/>
</dbReference>